<dbReference type="Proteomes" id="UP000277256">
    <property type="component" value="Unassembled WGS sequence"/>
</dbReference>
<dbReference type="InterPro" id="IPR000073">
    <property type="entry name" value="AB_hydrolase_1"/>
</dbReference>
<dbReference type="AlphaFoldDB" id="A0A426UVU9"/>
<keyword evidence="4" id="KW-1185">Reference proteome</keyword>
<keyword evidence="3" id="KW-0378">Hydrolase</keyword>
<keyword evidence="1" id="KW-0472">Membrane</keyword>
<dbReference type="Pfam" id="PF00561">
    <property type="entry name" value="Abhydrolase_1"/>
    <property type="match status" value="1"/>
</dbReference>
<dbReference type="RefSeq" id="WP_125248765.1">
    <property type="nucleotide sequence ID" value="NZ_RSEB01000004.1"/>
</dbReference>
<dbReference type="InterPro" id="IPR050266">
    <property type="entry name" value="AB_hydrolase_sf"/>
</dbReference>
<proteinExistence type="predicted"/>
<dbReference type="EMBL" id="RSEB01000004">
    <property type="protein sequence ID" value="RRR98457.1"/>
    <property type="molecule type" value="Genomic_DNA"/>
</dbReference>
<feature type="transmembrane region" description="Helical" evidence="1">
    <location>
        <begin position="30"/>
        <end position="48"/>
    </location>
</feature>
<gene>
    <name evidence="3" type="ORF">EIW28_16370</name>
</gene>
<evidence type="ECO:0000313" key="4">
    <source>
        <dbReference type="Proteomes" id="UP000277256"/>
    </source>
</evidence>
<evidence type="ECO:0000256" key="1">
    <source>
        <dbReference type="SAM" id="Phobius"/>
    </source>
</evidence>
<evidence type="ECO:0000313" key="3">
    <source>
        <dbReference type="EMBL" id="RRR98457.1"/>
    </source>
</evidence>
<keyword evidence="1" id="KW-1133">Transmembrane helix</keyword>
<dbReference type="PANTHER" id="PTHR43798:SF5">
    <property type="entry name" value="MONOACYLGLYCEROL LIPASE ABHD6"/>
    <property type="match status" value="1"/>
</dbReference>
<organism evidence="3 4">
    <name type="scientific">Glycomyces terrestris</name>
    <dbReference type="NCBI Taxonomy" id="2493553"/>
    <lineage>
        <taxon>Bacteria</taxon>
        <taxon>Bacillati</taxon>
        <taxon>Actinomycetota</taxon>
        <taxon>Actinomycetes</taxon>
        <taxon>Glycomycetales</taxon>
        <taxon>Glycomycetaceae</taxon>
        <taxon>Glycomyces</taxon>
    </lineage>
</organism>
<dbReference type="GO" id="GO:0046464">
    <property type="term" value="P:acylglycerol catabolic process"/>
    <property type="evidence" value="ECO:0007669"/>
    <property type="project" value="TreeGrafter"/>
</dbReference>
<dbReference type="PANTHER" id="PTHR43798">
    <property type="entry name" value="MONOACYLGLYCEROL LIPASE"/>
    <property type="match status" value="1"/>
</dbReference>
<evidence type="ECO:0000259" key="2">
    <source>
        <dbReference type="Pfam" id="PF00561"/>
    </source>
</evidence>
<sequence>MPARDPASKERTAAPDDAEPRRRWWRRRRVLIPSAVVLALVLAAAFGLRTPSPVGHWDGAEGQDAFMAAYEEAFEDMPEPAQTLDVRTDFGIVRVYRFDGRDGGAPLVLLPGRASATPVWADNLPSLLEISDVYTLDLLGEPGMSVQERPITSDEDQAAWLHQTLEGLPEDEFDLVGLSIGGWTAANLALHHPDRIRTMTLVEPVYVFDDMPWGTVVRSIPAAFSWMPKSWRDGFNSYTAGGAPVEDVPVADMIEAGMQHYRLKLPQPTRIGEDRLEAIEMPVLVIIAEESVMHDPATAAETAERALPDGTVHRYEEASHAVNGEYPDRLAEDLAAFLAT</sequence>
<feature type="domain" description="AB hydrolase-1" evidence="2">
    <location>
        <begin position="106"/>
        <end position="238"/>
    </location>
</feature>
<accession>A0A426UVU9</accession>
<keyword evidence="1" id="KW-0812">Transmembrane</keyword>
<dbReference type="GO" id="GO:0016020">
    <property type="term" value="C:membrane"/>
    <property type="evidence" value="ECO:0007669"/>
    <property type="project" value="TreeGrafter"/>
</dbReference>
<dbReference type="SUPFAM" id="SSF53474">
    <property type="entry name" value="alpha/beta-Hydrolases"/>
    <property type="match status" value="1"/>
</dbReference>
<reference evidence="3 4" key="1">
    <citation type="submission" date="2018-12" db="EMBL/GenBank/DDBJ databases">
        <title>Glycomyces sp. YIM 121974 draft genome.</title>
        <authorList>
            <person name="Li Q."/>
        </authorList>
    </citation>
    <scope>NUCLEOTIDE SEQUENCE [LARGE SCALE GENOMIC DNA]</scope>
    <source>
        <strain evidence="3 4">YIM 121974</strain>
    </source>
</reference>
<comment type="caution">
    <text evidence="3">The sequence shown here is derived from an EMBL/GenBank/DDBJ whole genome shotgun (WGS) entry which is preliminary data.</text>
</comment>
<name>A0A426UVU9_9ACTN</name>
<dbReference type="Gene3D" id="3.40.50.1820">
    <property type="entry name" value="alpha/beta hydrolase"/>
    <property type="match status" value="1"/>
</dbReference>
<dbReference type="GO" id="GO:0047372">
    <property type="term" value="F:monoacylglycerol lipase activity"/>
    <property type="evidence" value="ECO:0007669"/>
    <property type="project" value="TreeGrafter"/>
</dbReference>
<dbReference type="OrthoDB" id="7958481at2"/>
<protein>
    <submittedName>
        <fullName evidence="3">Alpha/beta hydrolase</fullName>
    </submittedName>
</protein>
<dbReference type="InterPro" id="IPR029058">
    <property type="entry name" value="AB_hydrolase_fold"/>
</dbReference>